<dbReference type="AlphaFoldDB" id="F6Z9C2"/>
<reference evidence="8" key="2">
    <citation type="submission" date="2025-08" db="UniProtKB">
        <authorList>
            <consortium name="Ensembl"/>
        </authorList>
    </citation>
    <scope>IDENTIFICATION</scope>
</reference>
<comment type="similarity">
    <text evidence="2 6">Belongs to the tetraspanin (TM4SF) family.</text>
</comment>
<evidence type="ECO:0000256" key="5">
    <source>
        <dbReference type="ARBA" id="ARBA00023136"/>
    </source>
</evidence>
<dbReference type="Proteomes" id="UP000002280">
    <property type="component" value="Chromosome 8"/>
</dbReference>
<evidence type="ECO:0000313" key="8">
    <source>
        <dbReference type="Ensembl" id="ENSMODP00000037964.2"/>
    </source>
</evidence>
<evidence type="ECO:0000256" key="2">
    <source>
        <dbReference type="ARBA" id="ARBA00006840"/>
    </source>
</evidence>
<keyword evidence="4 6" id="KW-1133">Transmembrane helix</keyword>
<keyword evidence="3 6" id="KW-0812">Transmembrane</keyword>
<dbReference type="GO" id="GO:0005886">
    <property type="term" value="C:plasma membrane"/>
    <property type="evidence" value="ECO:0000318"/>
    <property type="project" value="GO_Central"/>
</dbReference>
<sequence length="268" mass="26809">ALGVSLSAGAMALLKLSVLAFSFVFGAAGLTMLTLGLWAEMALGRYLALSAQGAPSAPSLLLAAGAAGLLWGGLAGGGAASEHRGLLRASAAIQLTALGAGLAAGLSGLCYQNELAQGFRAGLWQALWGYGAGGREDASLDALQRGLGCCGVDTYRDWLDTPWARSPRAQGNGSLPPSCCQGQPDCQEGARLVASDGCFSKASDFVADNMAFIVVAALGLGALQVVGVVLACLLAARMAPGLQTSAEAPPRCSLENGIPDVPAVPPGP</sequence>
<dbReference type="InterPro" id="IPR008952">
    <property type="entry name" value="Tetraspanin_EC2_sf"/>
</dbReference>
<keyword evidence="9" id="KW-1185">Reference proteome</keyword>
<reference evidence="8" key="3">
    <citation type="submission" date="2025-09" db="UniProtKB">
        <authorList>
            <consortium name="Ensembl"/>
        </authorList>
    </citation>
    <scope>IDENTIFICATION</scope>
</reference>
<evidence type="ECO:0000256" key="4">
    <source>
        <dbReference type="ARBA" id="ARBA00022989"/>
    </source>
</evidence>
<evidence type="ECO:0000256" key="6">
    <source>
        <dbReference type="RuleBase" id="RU361218"/>
    </source>
</evidence>
<reference evidence="8 9" key="1">
    <citation type="journal article" date="2007" name="Nature">
        <title>Genome of the marsupial Monodelphis domestica reveals innovation in non-coding sequences.</title>
        <authorList>
            <person name="Mikkelsen T.S."/>
            <person name="Wakefield M.J."/>
            <person name="Aken B."/>
            <person name="Amemiya C.T."/>
            <person name="Chang J.L."/>
            <person name="Duke S."/>
            <person name="Garber M."/>
            <person name="Gentles A.J."/>
            <person name="Goodstadt L."/>
            <person name="Heger A."/>
            <person name="Jurka J."/>
            <person name="Kamal M."/>
            <person name="Mauceli E."/>
            <person name="Searle S.M."/>
            <person name="Sharpe T."/>
            <person name="Baker M.L."/>
            <person name="Batzer M.A."/>
            <person name="Benos P.V."/>
            <person name="Belov K."/>
            <person name="Clamp M."/>
            <person name="Cook A."/>
            <person name="Cuff J."/>
            <person name="Das R."/>
            <person name="Davidow L."/>
            <person name="Deakin J.E."/>
            <person name="Fazzari M.J."/>
            <person name="Glass J.L."/>
            <person name="Grabherr M."/>
            <person name="Greally J.M."/>
            <person name="Gu W."/>
            <person name="Hore T.A."/>
            <person name="Huttley G.A."/>
            <person name="Kleber M."/>
            <person name="Jirtle R.L."/>
            <person name="Koina E."/>
            <person name="Lee J.T."/>
            <person name="Mahony S."/>
            <person name="Marra M.A."/>
            <person name="Miller R.D."/>
            <person name="Nicholls R.D."/>
            <person name="Oda M."/>
            <person name="Papenfuss A.T."/>
            <person name="Parra Z.E."/>
            <person name="Pollock D.D."/>
            <person name="Ray D.A."/>
            <person name="Schein J.E."/>
            <person name="Speed T.P."/>
            <person name="Thompson K."/>
            <person name="VandeBerg J.L."/>
            <person name="Wade C.M."/>
            <person name="Walker J.A."/>
            <person name="Waters P.D."/>
            <person name="Webber C."/>
            <person name="Weidman J.R."/>
            <person name="Xie X."/>
            <person name="Zody M.C."/>
            <person name="Baldwin J."/>
            <person name="Abdouelleil A."/>
            <person name="Abdulkadir J."/>
            <person name="Abebe A."/>
            <person name="Abera B."/>
            <person name="Abreu J."/>
            <person name="Acer S.C."/>
            <person name="Aftuck L."/>
            <person name="Alexander A."/>
            <person name="An P."/>
            <person name="Anderson E."/>
            <person name="Anderson S."/>
            <person name="Arachi H."/>
            <person name="Azer M."/>
            <person name="Bachantsang P."/>
            <person name="Barry A."/>
            <person name="Bayul T."/>
            <person name="Berlin A."/>
            <person name="Bessette D."/>
            <person name="Bloom T."/>
            <person name="Bloom T."/>
            <person name="Boguslavskiy L."/>
            <person name="Bonnet C."/>
            <person name="Boukhgalter B."/>
            <person name="Bourzgui I."/>
            <person name="Brown A."/>
            <person name="Cahill P."/>
            <person name="Channer S."/>
            <person name="Cheshatsang Y."/>
            <person name="Chuda L."/>
            <person name="Citroen M."/>
            <person name="Collymore A."/>
            <person name="Cooke P."/>
            <person name="Costello M."/>
            <person name="D'Aco K."/>
            <person name="Daza R."/>
            <person name="De Haan G."/>
            <person name="DeGray S."/>
            <person name="DeMaso C."/>
            <person name="Dhargay N."/>
            <person name="Dooley K."/>
            <person name="Dooley E."/>
            <person name="Doricent M."/>
            <person name="Dorje P."/>
            <person name="Dorjee K."/>
            <person name="Dupes A."/>
            <person name="Elong R."/>
            <person name="Falk J."/>
            <person name="Farina A."/>
            <person name="Faro S."/>
            <person name="Ferguson D."/>
            <person name="Fisher S."/>
            <person name="Foley C.D."/>
            <person name="Franke A."/>
            <person name="Friedrich D."/>
            <person name="Gadbois L."/>
            <person name="Gearin G."/>
            <person name="Gearin C.R."/>
            <person name="Giannoukos G."/>
            <person name="Goode T."/>
            <person name="Graham J."/>
            <person name="Grandbois E."/>
            <person name="Grewal S."/>
            <person name="Gyaltsen K."/>
            <person name="Hafez N."/>
            <person name="Hagos B."/>
            <person name="Hall J."/>
            <person name="Henson C."/>
            <person name="Hollinger A."/>
            <person name="Honan T."/>
            <person name="Huard M.D."/>
            <person name="Hughes L."/>
            <person name="Hurhula B."/>
            <person name="Husby M.E."/>
            <person name="Kamat A."/>
            <person name="Kanga B."/>
            <person name="Kashin S."/>
            <person name="Khazanovich D."/>
            <person name="Kisner P."/>
            <person name="Lance K."/>
            <person name="Lara M."/>
            <person name="Lee W."/>
            <person name="Lennon N."/>
            <person name="Letendre F."/>
            <person name="LeVine R."/>
            <person name="Lipovsky A."/>
            <person name="Liu X."/>
            <person name="Liu J."/>
            <person name="Liu S."/>
            <person name="Lokyitsang T."/>
            <person name="Lokyitsang Y."/>
            <person name="Lubonja R."/>
            <person name="Lui A."/>
            <person name="MacDonald P."/>
            <person name="Magnisalis V."/>
            <person name="Maru K."/>
            <person name="Matthews C."/>
            <person name="McCusker W."/>
            <person name="McDonough S."/>
            <person name="Mehta T."/>
            <person name="Meldrim J."/>
            <person name="Meneus L."/>
            <person name="Mihai O."/>
            <person name="Mihalev A."/>
            <person name="Mihova T."/>
            <person name="Mittelman R."/>
            <person name="Mlenga V."/>
            <person name="Montmayeur A."/>
            <person name="Mulrain L."/>
            <person name="Navidi A."/>
            <person name="Naylor J."/>
            <person name="Negash T."/>
            <person name="Nguyen T."/>
            <person name="Nguyen N."/>
            <person name="Nicol R."/>
            <person name="Norbu C."/>
            <person name="Norbu N."/>
            <person name="Novod N."/>
            <person name="O'Neill B."/>
            <person name="Osman S."/>
            <person name="Markiewicz E."/>
            <person name="Oyono O.L."/>
            <person name="Patti C."/>
            <person name="Phunkhang P."/>
            <person name="Pierre F."/>
            <person name="Priest M."/>
            <person name="Raghuraman S."/>
            <person name="Rege F."/>
            <person name="Reyes R."/>
            <person name="Rise C."/>
            <person name="Rogov P."/>
            <person name="Ross K."/>
            <person name="Ryan E."/>
            <person name="Settipalli S."/>
            <person name="Shea T."/>
            <person name="Sherpa N."/>
            <person name="Shi L."/>
            <person name="Shih D."/>
            <person name="Sparrow T."/>
            <person name="Spaulding J."/>
            <person name="Stalker J."/>
            <person name="Stange-Thomann N."/>
            <person name="Stavropoulos S."/>
            <person name="Stone C."/>
            <person name="Strader C."/>
            <person name="Tesfaye S."/>
            <person name="Thomson T."/>
            <person name="Thoulutsang Y."/>
            <person name="Thoulutsang D."/>
            <person name="Topham K."/>
            <person name="Topping I."/>
            <person name="Tsamla T."/>
            <person name="Vassiliev H."/>
            <person name="Vo A."/>
            <person name="Wangchuk T."/>
            <person name="Wangdi T."/>
            <person name="Weiand M."/>
            <person name="Wilkinson J."/>
            <person name="Wilson A."/>
            <person name="Yadav S."/>
            <person name="Young G."/>
            <person name="Yu Q."/>
            <person name="Zembek L."/>
            <person name="Zhong D."/>
            <person name="Zimmer A."/>
            <person name="Zwirko Z."/>
            <person name="Jaffe D.B."/>
            <person name="Alvarez P."/>
            <person name="Brockman W."/>
            <person name="Butler J."/>
            <person name="Chin C."/>
            <person name="Gnerre S."/>
            <person name="MacCallum I."/>
            <person name="Graves J.A."/>
            <person name="Ponting C.P."/>
            <person name="Breen M."/>
            <person name="Samollow P.B."/>
            <person name="Lander E.S."/>
            <person name="Lindblad-Toh K."/>
        </authorList>
    </citation>
    <scope>NUCLEOTIDE SEQUENCE [LARGE SCALE GENOMIC DNA]</scope>
</reference>
<comment type="subcellular location">
    <subcellularLocation>
        <location evidence="1 6">Membrane</location>
        <topology evidence="1 6">Multi-pass membrane protein</topology>
    </subcellularLocation>
</comment>
<dbReference type="PIRSF" id="PIRSF002419">
    <property type="entry name" value="Tetraspanin"/>
    <property type="match status" value="1"/>
</dbReference>
<dbReference type="InterPro" id="IPR000301">
    <property type="entry name" value="Tetraspanin_animals"/>
</dbReference>
<dbReference type="InParanoid" id="F6Z9C2"/>
<dbReference type="Gene3D" id="1.10.1450.10">
    <property type="entry name" value="Tetraspanin"/>
    <property type="match status" value="1"/>
</dbReference>
<dbReference type="FunFam" id="1.10.1450.10:FF:000029">
    <property type="entry name" value="Tetraspanin"/>
    <property type="match status" value="1"/>
</dbReference>
<feature type="region of interest" description="Disordered" evidence="7">
    <location>
        <begin position="246"/>
        <end position="268"/>
    </location>
</feature>
<evidence type="ECO:0000256" key="3">
    <source>
        <dbReference type="ARBA" id="ARBA00022692"/>
    </source>
</evidence>
<name>F6Z9C2_MONDO</name>
<evidence type="ECO:0000313" key="9">
    <source>
        <dbReference type="Proteomes" id="UP000002280"/>
    </source>
</evidence>
<feature type="transmembrane region" description="Helical" evidence="6">
    <location>
        <begin position="12"/>
        <end position="39"/>
    </location>
</feature>
<dbReference type="PRINTS" id="PR00259">
    <property type="entry name" value="TMFOUR"/>
</dbReference>
<dbReference type="HOGENOM" id="CLU_055524_3_0_1"/>
<dbReference type="PANTHER" id="PTHR19282:SF51">
    <property type="entry name" value="TETRASPANIN"/>
    <property type="match status" value="1"/>
</dbReference>
<keyword evidence="5 6" id="KW-0472">Membrane</keyword>
<dbReference type="GeneTree" id="ENSGT00940000165434"/>
<dbReference type="SUPFAM" id="SSF48652">
    <property type="entry name" value="Tetraspanin"/>
    <property type="match status" value="1"/>
</dbReference>
<dbReference type="Ensembl" id="ENSMODT00000039566.2">
    <property type="protein sequence ID" value="ENSMODP00000037964.2"/>
    <property type="gene ID" value="ENSMODG00000025383.2"/>
</dbReference>
<dbReference type="OMA" id="LDCCGVE"/>
<dbReference type="STRING" id="13616.ENSMODP00000037964"/>
<dbReference type="eggNOG" id="KOG3882">
    <property type="taxonomic scope" value="Eukaryota"/>
</dbReference>
<dbReference type="PANTHER" id="PTHR19282">
    <property type="entry name" value="TETRASPANIN"/>
    <property type="match status" value="1"/>
</dbReference>
<evidence type="ECO:0000256" key="7">
    <source>
        <dbReference type="SAM" id="MobiDB-lite"/>
    </source>
</evidence>
<evidence type="ECO:0000256" key="1">
    <source>
        <dbReference type="ARBA" id="ARBA00004141"/>
    </source>
</evidence>
<dbReference type="Pfam" id="PF00335">
    <property type="entry name" value="Tetraspanin"/>
    <property type="match status" value="1"/>
</dbReference>
<dbReference type="Bgee" id="ENSMODG00000025383">
    <property type="expression patterns" value="Expressed in placenta and 1 other cell type or tissue"/>
</dbReference>
<organism evidence="8 9">
    <name type="scientific">Monodelphis domestica</name>
    <name type="common">Gray short-tailed opossum</name>
    <dbReference type="NCBI Taxonomy" id="13616"/>
    <lineage>
        <taxon>Eukaryota</taxon>
        <taxon>Metazoa</taxon>
        <taxon>Chordata</taxon>
        <taxon>Craniata</taxon>
        <taxon>Vertebrata</taxon>
        <taxon>Euteleostomi</taxon>
        <taxon>Mammalia</taxon>
        <taxon>Metatheria</taxon>
        <taxon>Didelphimorphia</taxon>
        <taxon>Didelphidae</taxon>
        <taxon>Monodelphis</taxon>
    </lineage>
</organism>
<protein>
    <recommendedName>
        <fullName evidence="6">Tetraspanin</fullName>
    </recommendedName>
</protein>
<dbReference type="InterPro" id="IPR018499">
    <property type="entry name" value="Tetraspanin/Peripherin"/>
</dbReference>
<feature type="transmembrane region" description="Helical" evidence="6">
    <location>
        <begin position="91"/>
        <end position="109"/>
    </location>
</feature>
<feature type="transmembrane region" description="Helical" evidence="6">
    <location>
        <begin position="210"/>
        <end position="236"/>
    </location>
</feature>
<feature type="transmembrane region" description="Helical" evidence="6">
    <location>
        <begin position="59"/>
        <end position="79"/>
    </location>
</feature>
<accession>F6Z9C2</accession>
<proteinExistence type="inferred from homology"/>